<keyword evidence="13" id="KW-0511">Multifunctional enzyme</keyword>
<dbReference type="InterPro" id="IPR000631">
    <property type="entry name" value="CARKD"/>
</dbReference>
<keyword evidence="5 18" id="KW-0479">Metal-binding</keyword>
<evidence type="ECO:0000259" key="20">
    <source>
        <dbReference type="PROSITE" id="PS51383"/>
    </source>
</evidence>
<keyword evidence="9 18" id="KW-0630">Potassium</keyword>
<evidence type="ECO:0000256" key="9">
    <source>
        <dbReference type="ARBA" id="ARBA00022958"/>
    </source>
</evidence>
<dbReference type="HAMAP" id="MF_01966">
    <property type="entry name" value="NADHX_epimerase"/>
    <property type="match status" value="1"/>
</dbReference>
<dbReference type="InterPro" id="IPR017953">
    <property type="entry name" value="Carbohydrate_kinase_pred_CS"/>
</dbReference>
<comment type="cofactor">
    <cofactor evidence="17">
        <name>Mg(2+)</name>
        <dbReference type="ChEBI" id="CHEBI:18420"/>
    </cofactor>
</comment>
<evidence type="ECO:0000256" key="16">
    <source>
        <dbReference type="ARBA" id="ARBA00049209"/>
    </source>
</evidence>
<comment type="cofactor">
    <cofactor evidence="18 19">
        <name>K(+)</name>
        <dbReference type="ChEBI" id="CHEBI:29103"/>
    </cofactor>
    <text evidence="18 19">Binds 1 potassium ion per subunit.</text>
</comment>
<dbReference type="GO" id="GO:0046872">
    <property type="term" value="F:metal ion binding"/>
    <property type="evidence" value="ECO:0007669"/>
    <property type="project" value="UniProtKB-UniRule"/>
</dbReference>
<dbReference type="PANTHER" id="PTHR12592:SF0">
    <property type="entry name" value="ATP-DEPENDENT (S)-NAD(P)H-HYDRATE DEHYDRATASE"/>
    <property type="match status" value="1"/>
</dbReference>
<dbReference type="InterPro" id="IPR036652">
    <property type="entry name" value="YjeF_N_dom_sf"/>
</dbReference>
<evidence type="ECO:0000256" key="10">
    <source>
        <dbReference type="ARBA" id="ARBA00023027"/>
    </source>
</evidence>
<gene>
    <name evidence="18" type="primary">nnrE</name>
    <name evidence="17" type="synonym">nnrD</name>
    <name evidence="22" type="ORF">ENT37_12870</name>
</gene>
<dbReference type="CDD" id="cd01171">
    <property type="entry name" value="YXKO-related"/>
    <property type="match status" value="1"/>
</dbReference>
<dbReference type="SUPFAM" id="SSF53613">
    <property type="entry name" value="Ribokinase-like"/>
    <property type="match status" value="1"/>
</dbReference>
<sequence>MRQVKTARCSMKLVSVEEMRAIEREADARGWTYADMMERAGLGLAEVVHSLFGYEDRLVALGLVGPGNNGGDTLVALAELASVGWSIRAYLVRPRPSDDPLVHRVVEAGGLVAEAEGDTGFGQLEAWLADSTVVLDGVLGTGVRLPLQPEIAGVLLHVRESSVCPPVVAVDCPSGVDCNSGEVADETIPAEVTVCMAAVKMGLLRFPAFTYCGEIQVVDIGLPEDLPTWNAIRREVVSEDLVHEWLPERSVEGHKGTFGTVMVVAGSLNFSGAALLSAGGAANIGAGLVQLAVPSVLHGALAGANPNVTWVLLPHQMGVINGEAADVVIRSLGRATSMLVGPGLGLEDCTGEFVRRLLEIRKVGQPRRSMGFVAVTQPNLEESSPRQFPPLVFDADGLKHLAKIPNWSKLLPAATVLTPHPGEMAILSGLQVQEIQSDRIAVAQRFAHDWGHVVVLKGAFTVIASPDGRVGVIPVASDALAHGGTGDVLAGMIAGLLAQGMASYEAAAAAAWIHARAGLAAADHLGHTASVQASDLIDAIPEVLSLVW</sequence>
<evidence type="ECO:0000256" key="12">
    <source>
        <dbReference type="ARBA" id="ARBA00023239"/>
    </source>
</evidence>
<feature type="binding site" evidence="18">
    <location>
        <position position="69"/>
    </location>
    <ligand>
        <name>K(+)</name>
        <dbReference type="ChEBI" id="CHEBI:29103"/>
    </ligand>
</feature>
<dbReference type="EC" id="5.1.99.6" evidence="19"/>
<dbReference type="PIRSF" id="PIRSF017184">
    <property type="entry name" value="Nnr"/>
    <property type="match status" value="1"/>
</dbReference>
<evidence type="ECO:0000256" key="17">
    <source>
        <dbReference type="HAMAP-Rule" id="MF_01965"/>
    </source>
</evidence>
<comment type="caution">
    <text evidence="22">The sequence shown here is derived from an EMBL/GenBank/DDBJ whole genome shotgun (WGS) entry which is preliminary data.</text>
</comment>
<dbReference type="SUPFAM" id="SSF64153">
    <property type="entry name" value="YjeF N-terminal domain-like"/>
    <property type="match status" value="1"/>
</dbReference>
<evidence type="ECO:0000256" key="14">
    <source>
        <dbReference type="ARBA" id="ARBA00025153"/>
    </source>
</evidence>
<dbReference type="NCBIfam" id="TIGR00196">
    <property type="entry name" value="yjeF_cterm"/>
    <property type="match status" value="1"/>
</dbReference>
<evidence type="ECO:0000256" key="3">
    <source>
        <dbReference type="ARBA" id="ARBA00006001"/>
    </source>
</evidence>
<dbReference type="NCBIfam" id="TIGR00197">
    <property type="entry name" value="yjeF_nterm"/>
    <property type="match status" value="1"/>
</dbReference>
<feature type="binding site" evidence="17">
    <location>
        <begin position="457"/>
        <end position="461"/>
    </location>
    <ligand>
        <name>AMP</name>
        <dbReference type="ChEBI" id="CHEBI:456215"/>
    </ligand>
</feature>
<keyword evidence="6 17" id="KW-0547">Nucleotide-binding</keyword>
<feature type="binding site" evidence="18">
    <location>
        <position position="136"/>
    </location>
    <ligand>
        <name>K(+)</name>
        <dbReference type="ChEBI" id="CHEBI:29103"/>
    </ligand>
</feature>
<dbReference type="GO" id="GO:0005524">
    <property type="term" value="F:ATP binding"/>
    <property type="evidence" value="ECO:0007669"/>
    <property type="project" value="UniProtKB-UniRule"/>
</dbReference>
<evidence type="ECO:0000256" key="5">
    <source>
        <dbReference type="ARBA" id="ARBA00022723"/>
    </source>
</evidence>
<comment type="similarity">
    <text evidence="4 19">In the C-terminal section; belongs to the NnrD/CARKD family.</text>
</comment>
<dbReference type="PROSITE" id="PS51383">
    <property type="entry name" value="YJEF_C_3"/>
    <property type="match status" value="1"/>
</dbReference>
<keyword evidence="12 17" id="KW-0456">Lyase</keyword>
<evidence type="ECO:0000256" key="11">
    <source>
        <dbReference type="ARBA" id="ARBA00023235"/>
    </source>
</evidence>
<dbReference type="InterPro" id="IPR030677">
    <property type="entry name" value="Nnr"/>
</dbReference>
<comment type="caution">
    <text evidence="18">Lacks conserved residue(s) required for the propagation of feature annotation.</text>
</comment>
<keyword evidence="7 17" id="KW-0067">ATP-binding</keyword>
<proteinExistence type="inferred from homology"/>
<dbReference type="Gene3D" id="3.40.50.10260">
    <property type="entry name" value="YjeF N-terminal domain"/>
    <property type="match status" value="1"/>
</dbReference>
<feature type="binding site" evidence="18">
    <location>
        <begin position="140"/>
        <end position="146"/>
    </location>
    <ligand>
        <name>(6S)-NADPHX</name>
        <dbReference type="ChEBI" id="CHEBI:64076"/>
    </ligand>
</feature>
<name>A0A7C4PL89_9CHLR</name>
<dbReference type="PROSITE" id="PS01050">
    <property type="entry name" value="YJEF_C_2"/>
    <property type="match status" value="1"/>
</dbReference>
<keyword evidence="10 17" id="KW-0520">NAD</keyword>
<feature type="binding site" evidence="17">
    <location>
        <position position="486"/>
    </location>
    <ligand>
        <name>AMP</name>
        <dbReference type="ChEBI" id="CHEBI:456215"/>
    </ligand>
</feature>
<feature type="binding site" evidence="17">
    <location>
        <position position="343"/>
    </location>
    <ligand>
        <name>(6S)-NADPHX</name>
        <dbReference type="ChEBI" id="CHEBI:64076"/>
    </ligand>
</feature>
<evidence type="ECO:0000256" key="19">
    <source>
        <dbReference type="PIRNR" id="PIRNR017184"/>
    </source>
</evidence>
<dbReference type="HAMAP" id="MF_01965">
    <property type="entry name" value="NADHX_dehydratase"/>
    <property type="match status" value="1"/>
</dbReference>
<feature type="binding site" evidence="17">
    <location>
        <position position="487"/>
    </location>
    <ligand>
        <name>(6S)-NADPHX</name>
        <dbReference type="ChEBI" id="CHEBI:64076"/>
    </ligand>
</feature>
<comment type="subunit">
    <text evidence="17">Homotetramer.</text>
</comment>
<comment type="catalytic activity">
    <reaction evidence="16 17 19">
        <text>(6S)-NADPHX + ADP = AMP + phosphate + NADPH + H(+)</text>
        <dbReference type="Rhea" id="RHEA:32235"/>
        <dbReference type="ChEBI" id="CHEBI:15378"/>
        <dbReference type="ChEBI" id="CHEBI:43474"/>
        <dbReference type="ChEBI" id="CHEBI:57783"/>
        <dbReference type="ChEBI" id="CHEBI:64076"/>
        <dbReference type="ChEBI" id="CHEBI:456215"/>
        <dbReference type="ChEBI" id="CHEBI:456216"/>
        <dbReference type="EC" id="4.2.1.136"/>
    </reaction>
</comment>
<keyword evidence="11 18" id="KW-0413">Isomerase</keyword>
<dbReference type="AlphaFoldDB" id="A0A7C4PL89"/>
<feature type="binding site" evidence="18">
    <location>
        <begin position="68"/>
        <end position="72"/>
    </location>
    <ligand>
        <name>(6S)-NADPHX</name>
        <dbReference type="ChEBI" id="CHEBI:64076"/>
    </ligand>
</feature>
<feature type="binding site" evidence="17">
    <location>
        <position position="273"/>
    </location>
    <ligand>
        <name>(6S)-NADPHX</name>
        <dbReference type="ChEBI" id="CHEBI:64076"/>
    </ligand>
</feature>
<evidence type="ECO:0000256" key="4">
    <source>
        <dbReference type="ARBA" id="ARBA00009524"/>
    </source>
</evidence>
<evidence type="ECO:0000256" key="13">
    <source>
        <dbReference type="ARBA" id="ARBA00023268"/>
    </source>
</evidence>
<evidence type="ECO:0000313" key="22">
    <source>
        <dbReference type="EMBL" id="HGS22740.1"/>
    </source>
</evidence>
<feature type="domain" description="YjeF N-terminal" evidence="21">
    <location>
        <begin position="19"/>
        <end position="228"/>
    </location>
</feature>
<comment type="similarity">
    <text evidence="18">Belongs to the NnrE/AIBP family.</text>
</comment>
<feature type="domain" description="YjeF C-terminal" evidence="20">
    <location>
        <begin position="238"/>
        <end position="547"/>
    </location>
</feature>
<dbReference type="Pfam" id="PF03853">
    <property type="entry name" value="YjeF_N"/>
    <property type="match status" value="1"/>
</dbReference>
<feature type="binding site" evidence="17">
    <location>
        <position position="420"/>
    </location>
    <ligand>
        <name>(6S)-NADPHX</name>
        <dbReference type="ChEBI" id="CHEBI:64076"/>
    </ligand>
</feature>
<accession>A0A7C4PL89</accession>
<dbReference type="GO" id="GO:0052856">
    <property type="term" value="F:NAD(P)HX epimerase activity"/>
    <property type="evidence" value="ECO:0007669"/>
    <property type="project" value="UniProtKB-UniRule"/>
</dbReference>
<evidence type="ECO:0000256" key="7">
    <source>
        <dbReference type="ARBA" id="ARBA00022840"/>
    </source>
</evidence>
<comment type="catalytic activity">
    <reaction evidence="2 18 19">
        <text>(6R)-NADPHX = (6S)-NADPHX</text>
        <dbReference type="Rhea" id="RHEA:32227"/>
        <dbReference type="ChEBI" id="CHEBI:64076"/>
        <dbReference type="ChEBI" id="CHEBI:64077"/>
        <dbReference type="EC" id="5.1.99.6"/>
    </reaction>
</comment>
<comment type="function">
    <text evidence="14 19">Bifunctional enzyme that catalyzes the epimerization of the S- and R-forms of NAD(P)HX and the dehydration of the S-form of NAD(P)HX at the expense of ADP, which is converted to AMP. This allows the repair of both epimers of NAD(P)HX, a damaged form of NAD(P)H that is a result of enzymatic or heat-dependent hydration.</text>
</comment>
<comment type="catalytic activity">
    <reaction evidence="15 17 19">
        <text>(6S)-NADHX + ADP = AMP + phosphate + NADH + H(+)</text>
        <dbReference type="Rhea" id="RHEA:32223"/>
        <dbReference type="ChEBI" id="CHEBI:15378"/>
        <dbReference type="ChEBI" id="CHEBI:43474"/>
        <dbReference type="ChEBI" id="CHEBI:57945"/>
        <dbReference type="ChEBI" id="CHEBI:64074"/>
        <dbReference type="ChEBI" id="CHEBI:456215"/>
        <dbReference type="ChEBI" id="CHEBI:456216"/>
        <dbReference type="EC" id="4.2.1.136"/>
    </reaction>
</comment>
<evidence type="ECO:0000256" key="1">
    <source>
        <dbReference type="ARBA" id="ARBA00000013"/>
    </source>
</evidence>
<evidence type="ECO:0000256" key="8">
    <source>
        <dbReference type="ARBA" id="ARBA00022857"/>
    </source>
</evidence>
<feature type="binding site" evidence="18">
    <location>
        <position position="171"/>
    </location>
    <ligand>
        <name>(6S)-NADPHX</name>
        <dbReference type="ChEBI" id="CHEBI:64076"/>
    </ligand>
</feature>
<evidence type="ECO:0000256" key="18">
    <source>
        <dbReference type="HAMAP-Rule" id="MF_01966"/>
    </source>
</evidence>
<comment type="function">
    <text evidence="17">Catalyzes the dehydration of the S-form of NAD(P)HX at the expense of ADP, which is converted to AMP. Together with NAD(P)HX epimerase, which catalyzes the epimerization of the S- and R-forms, the enzyme allows the repair of both epimers of NAD(P)HX, a damaged form of NAD(P)H that is a result of enzymatic or heat-dependent hydration.</text>
</comment>
<evidence type="ECO:0000256" key="6">
    <source>
        <dbReference type="ARBA" id="ARBA00022741"/>
    </source>
</evidence>
<comment type="similarity">
    <text evidence="3 19">In the N-terminal section; belongs to the NnrE/AIBP family.</text>
</comment>
<feature type="binding site" evidence="18">
    <location>
        <position position="174"/>
    </location>
    <ligand>
        <name>K(+)</name>
        <dbReference type="ChEBI" id="CHEBI:29103"/>
    </ligand>
</feature>
<evidence type="ECO:0000259" key="21">
    <source>
        <dbReference type="PROSITE" id="PS51385"/>
    </source>
</evidence>
<dbReference type="Pfam" id="PF01256">
    <property type="entry name" value="Carb_kinase"/>
    <property type="match status" value="1"/>
</dbReference>
<dbReference type="Gene3D" id="3.40.1190.20">
    <property type="match status" value="1"/>
</dbReference>
<dbReference type="EC" id="4.2.1.136" evidence="19"/>
<protein>
    <recommendedName>
        <fullName evidence="19">Bifunctional NAD(P)H-hydrate repair enzyme</fullName>
    </recommendedName>
    <alternativeName>
        <fullName evidence="19">Nicotinamide nucleotide repair protein</fullName>
    </alternativeName>
    <domain>
        <recommendedName>
            <fullName evidence="19">ADP-dependent (S)-NAD(P)H-hydrate dehydratase</fullName>
            <ecNumber evidence="19">4.2.1.136</ecNumber>
        </recommendedName>
        <alternativeName>
            <fullName evidence="19">ADP-dependent NAD(P)HX dehydratase</fullName>
        </alternativeName>
    </domain>
    <domain>
        <recommendedName>
            <fullName evidence="19">NAD(P)H-hydrate epimerase</fullName>
            <ecNumber evidence="19">5.1.99.6</ecNumber>
        </recommendedName>
    </domain>
</protein>
<dbReference type="GO" id="GO:0110051">
    <property type="term" value="P:metabolite repair"/>
    <property type="evidence" value="ECO:0007669"/>
    <property type="project" value="TreeGrafter"/>
</dbReference>
<dbReference type="GO" id="GO:0052855">
    <property type="term" value="F:ADP-dependent NAD(P)H-hydrate dehydratase activity"/>
    <property type="evidence" value="ECO:0007669"/>
    <property type="project" value="UniProtKB-UniRule"/>
</dbReference>
<evidence type="ECO:0000256" key="2">
    <source>
        <dbReference type="ARBA" id="ARBA00000909"/>
    </source>
</evidence>
<comment type="similarity">
    <text evidence="17">Belongs to the NnrD/CARKD family.</text>
</comment>
<dbReference type="InterPro" id="IPR004443">
    <property type="entry name" value="YjeF_N_dom"/>
</dbReference>
<reference evidence="22" key="1">
    <citation type="journal article" date="2020" name="mSystems">
        <title>Genome- and Community-Level Interaction Insights into Carbon Utilization and Element Cycling Functions of Hydrothermarchaeota in Hydrothermal Sediment.</title>
        <authorList>
            <person name="Zhou Z."/>
            <person name="Liu Y."/>
            <person name="Xu W."/>
            <person name="Pan J."/>
            <person name="Luo Z.H."/>
            <person name="Li M."/>
        </authorList>
    </citation>
    <scope>NUCLEOTIDE SEQUENCE [LARGE SCALE GENOMIC DNA]</scope>
    <source>
        <strain evidence="22">SpSt-573</strain>
    </source>
</reference>
<keyword evidence="8 17" id="KW-0521">NADP</keyword>
<evidence type="ECO:0000256" key="15">
    <source>
        <dbReference type="ARBA" id="ARBA00048238"/>
    </source>
</evidence>
<organism evidence="22">
    <name type="scientific">Anaerolinea thermolimosa</name>
    <dbReference type="NCBI Taxonomy" id="229919"/>
    <lineage>
        <taxon>Bacteria</taxon>
        <taxon>Bacillati</taxon>
        <taxon>Chloroflexota</taxon>
        <taxon>Anaerolineae</taxon>
        <taxon>Anaerolineales</taxon>
        <taxon>Anaerolineaceae</taxon>
        <taxon>Anaerolinea</taxon>
    </lineage>
</organism>
<dbReference type="PANTHER" id="PTHR12592">
    <property type="entry name" value="ATP-DEPENDENT (S)-NAD(P)H-HYDRATE DEHYDRATASE FAMILY MEMBER"/>
    <property type="match status" value="1"/>
</dbReference>
<dbReference type="GO" id="GO:0046496">
    <property type="term" value="P:nicotinamide nucleotide metabolic process"/>
    <property type="evidence" value="ECO:0007669"/>
    <property type="project" value="UniProtKB-UniRule"/>
</dbReference>
<dbReference type="InterPro" id="IPR029056">
    <property type="entry name" value="Ribokinase-like"/>
</dbReference>
<comment type="function">
    <text evidence="18">Catalyzes the epimerization of the S- and R-forms of NAD(P)HX, a damaged form of NAD(P)H that is a result of enzymatic or heat-dependent hydration. This is a prerequisite for the S-specific NAD(P)H-hydrate dehydratase to allow the repair of both epimers of NAD(P)HX.</text>
</comment>
<dbReference type="EMBL" id="DSYK01000646">
    <property type="protein sequence ID" value="HGS22740.1"/>
    <property type="molecule type" value="Genomic_DNA"/>
</dbReference>
<dbReference type="PROSITE" id="PS51385">
    <property type="entry name" value="YJEF_N"/>
    <property type="match status" value="1"/>
</dbReference>
<comment type="catalytic activity">
    <reaction evidence="1 18 19">
        <text>(6R)-NADHX = (6S)-NADHX</text>
        <dbReference type="Rhea" id="RHEA:32215"/>
        <dbReference type="ChEBI" id="CHEBI:64074"/>
        <dbReference type="ChEBI" id="CHEBI:64075"/>
        <dbReference type="EC" id="5.1.99.6"/>
    </reaction>
</comment>